<dbReference type="FunCoup" id="A5DMN9">
    <property type="interactions" value="86"/>
</dbReference>
<dbReference type="GO" id="GO:0030674">
    <property type="term" value="F:protein-macromolecule adaptor activity"/>
    <property type="evidence" value="ECO:0007669"/>
    <property type="project" value="TreeGrafter"/>
</dbReference>
<dbReference type="PANTHER" id="PTHR40422:SF1">
    <property type="entry name" value="TRANSLATION MACHINERY-ASSOCIATED PROTEIN 17"/>
    <property type="match status" value="1"/>
</dbReference>
<dbReference type="OMA" id="NAPNSVY"/>
<keyword evidence="1" id="KW-0175">Coiled coil</keyword>
<organism evidence="2 3">
    <name type="scientific">Meyerozyma guilliermondii (strain ATCC 6260 / CBS 566 / DSM 6381 / JCM 1539 / NBRC 10279 / NRRL Y-324)</name>
    <name type="common">Yeast</name>
    <name type="synonym">Candida guilliermondii</name>
    <dbReference type="NCBI Taxonomy" id="294746"/>
    <lineage>
        <taxon>Eukaryota</taxon>
        <taxon>Fungi</taxon>
        <taxon>Dikarya</taxon>
        <taxon>Ascomycota</taxon>
        <taxon>Saccharomycotina</taxon>
        <taxon>Pichiomycetes</taxon>
        <taxon>Debaryomycetaceae</taxon>
        <taxon>Meyerozyma</taxon>
    </lineage>
</organism>
<keyword evidence="3" id="KW-1185">Reference proteome</keyword>
<dbReference type="Proteomes" id="UP000001997">
    <property type="component" value="Unassembled WGS sequence"/>
</dbReference>
<dbReference type="STRING" id="294746.A5DMN9"/>
<dbReference type="InParanoid" id="A5DMN9"/>
<dbReference type="OrthoDB" id="548474at2759"/>
<dbReference type="RefSeq" id="XP_001483811.2">
    <property type="nucleotide sequence ID" value="XM_001483761.1"/>
</dbReference>
<name>A5DMN9_PICGU</name>
<dbReference type="eggNOG" id="ENOG502RWW5">
    <property type="taxonomic scope" value="Eukaryota"/>
</dbReference>
<evidence type="ECO:0000313" key="2">
    <source>
        <dbReference type="EMBL" id="EDK40442.2"/>
    </source>
</evidence>
<evidence type="ECO:0000313" key="3">
    <source>
        <dbReference type="Proteomes" id="UP000001997"/>
    </source>
</evidence>
<dbReference type="PANTHER" id="PTHR40422">
    <property type="entry name" value="TRANSLATION MACHINERY-ASSOCIATED PROTEIN 17"/>
    <property type="match status" value="1"/>
</dbReference>
<gene>
    <name evidence="2" type="ORF">PGUG_04540</name>
</gene>
<reference evidence="2 3" key="1">
    <citation type="journal article" date="2009" name="Nature">
        <title>Evolution of pathogenicity and sexual reproduction in eight Candida genomes.</title>
        <authorList>
            <person name="Butler G."/>
            <person name="Rasmussen M.D."/>
            <person name="Lin M.F."/>
            <person name="Santos M.A."/>
            <person name="Sakthikumar S."/>
            <person name="Munro C.A."/>
            <person name="Rheinbay E."/>
            <person name="Grabherr M."/>
            <person name="Forche A."/>
            <person name="Reedy J.L."/>
            <person name="Agrafioti I."/>
            <person name="Arnaud M.B."/>
            <person name="Bates S."/>
            <person name="Brown A.J."/>
            <person name="Brunke S."/>
            <person name="Costanzo M.C."/>
            <person name="Fitzpatrick D.A."/>
            <person name="de Groot P.W."/>
            <person name="Harris D."/>
            <person name="Hoyer L.L."/>
            <person name="Hube B."/>
            <person name="Klis F.M."/>
            <person name="Kodira C."/>
            <person name="Lennard N."/>
            <person name="Logue M.E."/>
            <person name="Martin R."/>
            <person name="Neiman A.M."/>
            <person name="Nikolaou E."/>
            <person name="Quail M.A."/>
            <person name="Quinn J."/>
            <person name="Santos M.C."/>
            <person name="Schmitzberger F.F."/>
            <person name="Sherlock G."/>
            <person name="Shah P."/>
            <person name="Silverstein K.A."/>
            <person name="Skrzypek M.S."/>
            <person name="Soll D."/>
            <person name="Staggs R."/>
            <person name="Stansfield I."/>
            <person name="Stumpf M.P."/>
            <person name="Sudbery P.E."/>
            <person name="Srikantha T."/>
            <person name="Zeng Q."/>
            <person name="Berman J."/>
            <person name="Berriman M."/>
            <person name="Heitman J."/>
            <person name="Gow N.A."/>
            <person name="Lorenz M.C."/>
            <person name="Birren B.W."/>
            <person name="Kellis M."/>
            <person name="Cuomo C.A."/>
        </authorList>
    </citation>
    <scope>NUCLEOTIDE SEQUENCE [LARGE SCALE GENOMIC DNA]</scope>
    <source>
        <strain evidence="3">ATCC 6260 / CBS 566 / DSM 6381 / JCM 1539 / NBRC 10279 / NRRL Y-324</strain>
    </source>
</reference>
<evidence type="ECO:0000256" key="1">
    <source>
        <dbReference type="SAM" id="Coils"/>
    </source>
</evidence>
<dbReference type="VEuPathDB" id="FungiDB:PGUG_04540"/>
<dbReference type="EMBL" id="CH408159">
    <property type="protein sequence ID" value="EDK40442.2"/>
    <property type="molecule type" value="Genomic_DNA"/>
</dbReference>
<dbReference type="HOGENOM" id="CLU_180227_0_0_1"/>
<dbReference type="KEGG" id="pgu:PGUG_04540"/>
<sequence>MSSDTKPIAPEAFSIAIQELTDDNLHSIRSQLLLSISKLSETNEMLKSEIENADSTDEARADVALYGETIEENNEVIRNQRQRVEMLDTEYKRRGIERREI</sequence>
<dbReference type="GO" id="GO:0070682">
    <property type="term" value="P:proteasome regulatory particle assembly"/>
    <property type="evidence" value="ECO:0007669"/>
    <property type="project" value="InterPro"/>
</dbReference>
<accession>A5DMN9</accession>
<dbReference type="GeneID" id="5125741"/>
<protein>
    <submittedName>
        <fullName evidence="2">Uncharacterized protein</fullName>
    </submittedName>
</protein>
<proteinExistence type="predicted"/>
<dbReference type="InterPro" id="IPR038966">
    <property type="entry name" value="TMA17"/>
</dbReference>
<feature type="coiled-coil region" evidence="1">
    <location>
        <begin position="36"/>
        <end position="90"/>
    </location>
</feature>
<dbReference type="AlphaFoldDB" id="A5DMN9"/>